<feature type="region of interest" description="Disordered" evidence="7">
    <location>
        <begin position="182"/>
        <end position="286"/>
    </location>
</feature>
<name>A0A2P2JI33_RHIMU</name>
<dbReference type="GO" id="GO:0032040">
    <property type="term" value="C:small-subunit processome"/>
    <property type="evidence" value="ECO:0007669"/>
    <property type="project" value="InterPro"/>
</dbReference>
<evidence type="ECO:0000256" key="1">
    <source>
        <dbReference type="ARBA" id="ARBA00004604"/>
    </source>
</evidence>
<dbReference type="PANTHER" id="PTHR12416">
    <property type="entry name" value="RRNA-PROCESSING PROTEIN UTP23 HOMOLOG"/>
    <property type="match status" value="1"/>
</dbReference>
<dbReference type="Pfam" id="PF24779">
    <property type="entry name" value="UTP23_sensor"/>
    <property type="match status" value="1"/>
</dbReference>
<keyword evidence="3" id="KW-0698">rRNA processing</keyword>
<dbReference type="CDD" id="cd08553">
    <property type="entry name" value="PIN_Fcf1-like"/>
    <property type="match status" value="1"/>
</dbReference>
<evidence type="ECO:0000256" key="7">
    <source>
        <dbReference type="SAM" id="MobiDB-lite"/>
    </source>
</evidence>
<keyword evidence="2" id="KW-0690">Ribosome biogenesis</keyword>
<feature type="compositionally biased region" description="Basic residues" evidence="7">
    <location>
        <begin position="267"/>
        <end position="278"/>
    </location>
</feature>
<feature type="compositionally biased region" description="Basic and acidic residues" evidence="7">
    <location>
        <begin position="247"/>
        <end position="262"/>
    </location>
</feature>
<organism evidence="9">
    <name type="scientific">Rhizophora mucronata</name>
    <name type="common">Asiatic mangrove</name>
    <dbReference type="NCBI Taxonomy" id="61149"/>
    <lineage>
        <taxon>Eukaryota</taxon>
        <taxon>Viridiplantae</taxon>
        <taxon>Streptophyta</taxon>
        <taxon>Embryophyta</taxon>
        <taxon>Tracheophyta</taxon>
        <taxon>Spermatophyta</taxon>
        <taxon>Magnoliopsida</taxon>
        <taxon>eudicotyledons</taxon>
        <taxon>Gunneridae</taxon>
        <taxon>Pentapetalae</taxon>
        <taxon>rosids</taxon>
        <taxon>fabids</taxon>
        <taxon>Malpighiales</taxon>
        <taxon>Rhizophoraceae</taxon>
        <taxon>Rhizophora</taxon>
    </lineage>
</organism>
<dbReference type="SUPFAM" id="SSF88723">
    <property type="entry name" value="PIN domain-like"/>
    <property type="match status" value="1"/>
</dbReference>
<evidence type="ECO:0000259" key="8">
    <source>
        <dbReference type="Pfam" id="PF24779"/>
    </source>
</evidence>
<evidence type="ECO:0000256" key="4">
    <source>
        <dbReference type="ARBA" id="ARBA00023242"/>
    </source>
</evidence>
<evidence type="ECO:0000256" key="3">
    <source>
        <dbReference type="ARBA" id="ARBA00022552"/>
    </source>
</evidence>
<feature type="compositionally biased region" description="Basic and acidic residues" evidence="7">
    <location>
        <begin position="199"/>
        <end position="208"/>
    </location>
</feature>
<dbReference type="Gene3D" id="3.40.50.1010">
    <property type="entry name" value="5'-nuclease"/>
    <property type="match status" value="1"/>
</dbReference>
<dbReference type="AlphaFoldDB" id="A0A2P2JI33"/>
<reference evidence="9" key="1">
    <citation type="submission" date="2018-02" db="EMBL/GenBank/DDBJ databases">
        <title>Rhizophora mucronata_Transcriptome.</title>
        <authorList>
            <person name="Meera S.P."/>
            <person name="Sreeshan A."/>
            <person name="Augustine A."/>
        </authorList>
    </citation>
    <scope>NUCLEOTIDE SEQUENCE</scope>
    <source>
        <tissue evidence="9">Leaf</tissue>
    </source>
</reference>
<accession>A0A2P2JI33</accession>
<proteinExistence type="inferred from homology"/>
<dbReference type="InterPro" id="IPR029060">
    <property type="entry name" value="PIN-like_dom_sf"/>
</dbReference>
<comment type="function">
    <text evidence="5">Involved in rRNA-processing and ribosome biogenesis.</text>
</comment>
<comment type="similarity">
    <text evidence="6">Belongs to the UTP23/FCF1 family. UTP23 subfamily.</text>
</comment>
<dbReference type="InterPro" id="IPR006984">
    <property type="entry name" value="Fcf1/UTP23"/>
</dbReference>
<comment type="subcellular location">
    <subcellularLocation>
        <location evidence="1">Nucleus</location>
        <location evidence="1">Nucleolus</location>
    </subcellularLocation>
</comment>
<dbReference type="InterPro" id="IPR057776">
    <property type="entry name" value="UTP23_sensor"/>
</dbReference>
<evidence type="ECO:0000313" key="9">
    <source>
        <dbReference type="EMBL" id="MBW93126.1"/>
    </source>
</evidence>
<dbReference type="EMBL" id="GGEC01012643">
    <property type="protein sequence ID" value="MBW93126.1"/>
    <property type="molecule type" value="Transcribed_RNA"/>
</dbReference>
<evidence type="ECO:0000256" key="2">
    <source>
        <dbReference type="ARBA" id="ARBA00022517"/>
    </source>
</evidence>
<evidence type="ECO:0000256" key="6">
    <source>
        <dbReference type="ARBA" id="ARBA00038503"/>
    </source>
</evidence>
<keyword evidence="4" id="KW-0539">Nucleus</keyword>
<feature type="domain" description="UTP23 sensor motif region" evidence="8">
    <location>
        <begin position="228"/>
        <end position="245"/>
    </location>
</feature>
<evidence type="ECO:0000256" key="5">
    <source>
        <dbReference type="ARBA" id="ARBA00037300"/>
    </source>
</evidence>
<sequence>MRLKKQKRHRRAVRFFIACFGFRQPFKILCDGTFVHHLIVNNITPADNALSSILGGPVKLFTTRCVIAELKRLGSSYSESLQAAQRLMVARCDHEAIKSGESCIGDIIGENNPEHFFLATQDADLRKKFQSVPGVPLIFALRNALFLEPPSAFQRQVAKNSEEERLHMTGLEYKMLKKRTDSLLVNQEPRDSFDEDEGQRDHNKEMQPVKKTHIGRNRTVAKDRPQLKRKKAKAPNPLSQKKKKKHENSIRVPVKEGRDAENTARSGSRKRKRSRKGKKLGEGDIH</sequence>
<dbReference type="FunFam" id="3.40.50.1010:FF:000006">
    <property type="entry name" value="rRNA-processing protein UTP23 homolog"/>
    <property type="match status" value="1"/>
</dbReference>
<dbReference type="Pfam" id="PF04900">
    <property type="entry name" value="Fcf1"/>
    <property type="match status" value="1"/>
</dbReference>
<dbReference type="GO" id="GO:0006364">
    <property type="term" value="P:rRNA processing"/>
    <property type="evidence" value="ECO:0007669"/>
    <property type="project" value="UniProtKB-KW"/>
</dbReference>
<protein>
    <recommendedName>
        <fullName evidence="8">UTP23 sensor motif region domain-containing protein</fullName>
    </recommendedName>
</protein>